<evidence type="ECO:0000313" key="1">
    <source>
        <dbReference type="EMBL" id="MPM06322.1"/>
    </source>
</evidence>
<organism evidence="1">
    <name type="scientific">bioreactor metagenome</name>
    <dbReference type="NCBI Taxonomy" id="1076179"/>
    <lineage>
        <taxon>unclassified sequences</taxon>
        <taxon>metagenomes</taxon>
        <taxon>ecological metagenomes</taxon>
    </lineage>
</organism>
<dbReference type="AlphaFoldDB" id="A0A644WRF5"/>
<dbReference type="EMBL" id="VSSQ01001219">
    <property type="protein sequence ID" value="MPM06322.1"/>
    <property type="molecule type" value="Genomic_DNA"/>
</dbReference>
<name>A0A644WRF5_9ZZZZ</name>
<reference evidence="1" key="1">
    <citation type="submission" date="2019-08" db="EMBL/GenBank/DDBJ databases">
        <authorList>
            <person name="Kucharzyk K."/>
            <person name="Murdoch R.W."/>
            <person name="Higgins S."/>
            <person name="Loffler F."/>
        </authorList>
    </citation>
    <scope>NUCLEOTIDE SEQUENCE</scope>
</reference>
<accession>A0A644WRF5</accession>
<comment type="caution">
    <text evidence="1">The sequence shown here is derived from an EMBL/GenBank/DDBJ whole genome shotgun (WGS) entry which is preliminary data.</text>
</comment>
<sequence length="100" mass="12011">MFYVTAYSEYPIYEPAEGGYYYPGTQVVSSRPFQNRRRARQYINKLYREETARGENTDKYWHERADHMRFGCGSKYVGEGWYICLERKQGCEESGWEPYC</sequence>
<protein>
    <submittedName>
        <fullName evidence="1">Uncharacterized protein</fullName>
    </submittedName>
</protein>
<gene>
    <name evidence="1" type="ORF">SDC9_52621</name>
</gene>
<proteinExistence type="predicted"/>